<evidence type="ECO:0000256" key="6">
    <source>
        <dbReference type="ARBA" id="ARBA00022737"/>
    </source>
</evidence>
<dbReference type="FunFam" id="3.40.50.300:FF:000126">
    <property type="entry name" value="Galactose/methyl galactoside import ATP-binding protein MglA"/>
    <property type="match status" value="1"/>
</dbReference>
<dbReference type="GO" id="GO:0015749">
    <property type="term" value="P:monosaccharide transmembrane transport"/>
    <property type="evidence" value="ECO:0007669"/>
    <property type="project" value="UniProtKB-ARBA"/>
</dbReference>
<keyword evidence="7" id="KW-0547">Nucleotide-binding</keyword>
<dbReference type="PANTHER" id="PTHR43790">
    <property type="entry name" value="CARBOHYDRATE TRANSPORT ATP-BINDING PROTEIN MG119-RELATED"/>
    <property type="match status" value="1"/>
</dbReference>
<evidence type="ECO:0000256" key="2">
    <source>
        <dbReference type="ARBA" id="ARBA00004533"/>
    </source>
</evidence>
<dbReference type="GO" id="GO:0005886">
    <property type="term" value="C:plasma membrane"/>
    <property type="evidence" value="ECO:0007669"/>
    <property type="project" value="UniProtKB-SubCell"/>
</dbReference>
<dbReference type="PROSITE" id="PS00211">
    <property type="entry name" value="ABC_TRANSPORTER_1"/>
    <property type="match status" value="1"/>
</dbReference>
<evidence type="ECO:0000256" key="4">
    <source>
        <dbReference type="ARBA" id="ARBA00022475"/>
    </source>
</evidence>
<keyword evidence="10" id="KW-0472">Membrane</keyword>
<dbReference type="InterPro" id="IPR003439">
    <property type="entry name" value="ABC_transporter-like_ATP-bd"/>
</dbReference>
<dbReference type="PROSITE" id="PS50893">
    <property type="entry name" value="ABC_TRANSPORTER_2"/>
    <property type="match status" value="2"/>
</dbReference>
<keyword evidence="6" id="KW-0677">Repeat</keyword>
<sequence length="502" mass="55806">MGEFLLELRGIKKSFYGVKALDGMNLQVGKGEVLAVLGENGAGKSTMMKIIAGVYQPDEGEILIEGKSVTIKNTVDAQNLGISIIHQEFNLIPHLSVAENIFLGREPMKRGRLFIDWSRMIDDTKKLLQQVGLSVNPKRLVSSLNVAEQQMVEIAKSLSFKSKVIIMDEPTAALNDEETNNLFNIIKDLKKRGVGVIYISHRMEEIFEISDSIMVLRDGRYIDRLKTKETNRERIVSLMVGRKLTDYYPSLVEPKTKVKIEVNNIFVGDKVKGVSFQAYEGEILGIAGLMGSGRSELAKALFGALPIIRGTMILDGKKITLKNTKDAIRHGIALVSDDRKNEGLVLSMSIEENISLANMDLIMSSLFINQKKQKELVERNVRFLKIKTSNPSLEVKYLSGGNQQKVVIGKWLETDPKIFILNEPTRGIDVGAKAEIYQLMKKLAEQGVTIILISSELPELLGMSHRILVMHEGRITGEFSREEATQEKIMICATGGETSGVA</sequence>
<gene>
    <name evidence="12" type="primary">rbsA_2</name>
    <name evidence="12" type="ORF">DNHGIG_06880</name>
</gene>
<evidence type="ECO:0000313" key="13">
    <source>
        <dbReference type="Proteomes" id="UP001057291"/>
    </source>
</evidence>
<dbReference type="CDD" id="cd03216">
    <property type="entry name" value="ABC_Carb_Monos_I"/>
    <property type="match status" value="1"/>
</dbReference>
<comment type="subcellular location">
    <subcellularLocation>
        <location evidence="2">Cell inner membrane</location>
    </subcellularLocation>
    <subcellularLocation>
        <location evidence="1">Cell membrane</location>
        <topology evidence="1">Peripheral membrane protein</topology>
    </subcellularLocation>
</comment>
<evidence type="ECO:0000256" key="8">
    <source>
        <dbReference type="ARBA" id="ARBA00022840"/>
    </source>
</evidence>
<dbReference type="GO" id="GO:0016887">
    <property type="term" value="F:ATP hydrolysis activity"/>
    <property type="evidence" value="ECO:0007669"/>
    <property type="project" value="InterPro"/>
</dbReference>
<reference evidence="12" key="1">
    <citation type="journal article" date="2023" name="Int. J. Syst. Evol. Microbiol.">
        <title>Collibacillus ludicampi gen. nov., sp. nov., a new soil bacterium of the family Alicyclobacillaceae.</title>
        <authorList>
            <person name="Jojima T."/>
            <person name="Ioku Y."/>
            <person name="Fukuta Y."/>
            <person name="Shirasaka N."/>
            <person name="Matsumura Y."/>
            <person name="Mori M."/>
        </authorList>
    </citation>
    <scope>NUCLEOTIDE SEQUENCE</scope>
    <source>
        <strain evidence="12">TP075</strain>
    </source>
</reference>
<dbReference type="InterPro" id="IPR027417">
    <property type="entry name" value="P-loop_NTPase"/>
</dbReference>
<feature type="domain" description="ABC transporter" evidence="11">
    <location>
        <begin position="6"/>
        <end position="243"/>
    </location>
</feature>
<dbReference type="Proteomes" id="UP001057291">
    <property type="component" value="Unassembled WGS sequence"/>
</dbReference>
<evidence type="ECO:0000259" key="11">
    <source>
        <dbReference type="PROSITE" id="PS50893"/>
    </source>
</evidence>
<comment type="caution">
    <text evidence="12">The sequence shown here is derived from an EMBL/GenBank/DDBJ whole genome shotgun (WGS) entry which is preliminary data.</text>
</comment>
<dbReference type="SMART" id="SM00382">
    <property type="entry name" value="AAA"/>
    <property type="match status" value="2"/>
</dbReference>
<dbReference type="InterPro" id="IPR003593">
    <property type="entry name" value="AAA+_ATPase"/>
</dbReference>
<evidence type="ECO:0000256" key="9">
    <source>
        <dbReference type="ARBA" id="ARBA00022967"/>
    </source>
</evidence>
<dbReference type="Gene3D" id="3.40.50.300">
    <property type="entry name" value="P-loop containing nucleotide triphosphate hydrolases"/>
    <property type="match status" value="2"/>
</dbReference>
<evidence type="ECO:0000256" key="3">
    <source>
        <dbReference type="ARBA" id="ARBA00022448"/>
    </source>
</evidence>
<dbReference type="Pfam" id="PF00005">
    <property type="entry name" value="ABC_tran"/>
    <property type="match status" value="2"/>
</dbReference>
<evidence type="ECO:0000256" key="7">
    <source>
        <dbReference type="ARBA" id="ARBA00022741"/>
    </source>
</evidence>
<feature type="domain" description="ABC transporter" evidence="11">
    <location>
        <begin position="252"/>
        <end position="497"/>
    </location>
</feature>
<name>A0AAV4LBV5_9BACL</name>
<proteinExistence type="predicted"/>
<keyword evidence="3" id="KW-0813">Transport</keyword>
<dbReference type="SUPFAM" id="SSF52540">
    <property type="entry name" value="P-loop containing nucleoside triphosphate hydrolases"/>
    <property type="match status" value="2"/>
</dbReference>
<evidence type="ECO:0000256" key="1">
    <source>
        <dbReference type="ARBA" id="ARBA00004202"/>
    </source>
</evidence>
<dbReference type="GO" id="GO:0005524">
    <property type="term" value="F:ATP binding"/>
    <property type="evidence" value="ECO:0007669"/>
    <property type="project" value="UniProtKB-KW"/>
</dbReference>
<evidence type="ECO:0000313" key="12">
    <source>
        <dbReference type="EMBL" id="GIM45139.1"/>
    </source>
</evidence>
<accession>A0AAV4LBV5</accession>
<dbReference type="EMBL" id="BOQE01000001">
    <property type="protein sequence ID" value="GIM45139.1"/>
    <property type="molecule type" value="Genomic_DNA"/>
</dbReference>
<keyword evidence="9" id="KW-1278">Translocase</keyword>
<evidence type="ECO:0000256" key="5">
    <source>
        <dbReference type="ARBA" id="ARBA00022597"/>
    </source>
</evidence>
<dbReference type="AlphaFoldDB" id="A0AAV4LBV5"/>
<dbReference type="CDD" id="cd03215">
    <property type="entry name" value="ABC_Carb_Monos_II"/>
    <property type="match status" value="1"/>
</dbReference>
<protein>
    <submittedName>
        <fullName evidence="12">Ribose import ATP-binding protein RbsA</fullName>
    </submittedName>
</protein>
<dbReference type="PANTHER" id="PTHR43790:SF3">
    <property type="entry name" value="D-ALLOSE IMPORT ATP-BINDING PROTEIN ALSA-RELATED"/>
    <property type="match status" value="1"/>
</dbReference>
<dbReference type="InterPro" id="IPR017871">
    <property type="entry name" value="ABC_transporter-like_CS"/>
</dbReference>
<evidence type="ECO:0000256" key="10">
    <source>
        <dbReference type="ARBA" id="ARBA00023136"/>
    </source>
</evidence>
<organism evidence="12 13">
    <name type="scientific">Collibacillus ludicampi</name>
    <dbReference type="NCBI Taxonomy" id="2771369"/>
    <lineage>
        <taxon>Bacteria</taxon>
        <taxon>Bacillati</taxon>
        <taxon>Bacillota</taxon>
        <taxon>Bacilli</taxon>
        <taxon>Bacillales</taxon>
        <taxon>Alicyclobacillaceae</taxon>
        <taxon>Collibacillus</taxon>
    </lineage>
</organism>
<keyword evidence="5" id="KW-0762">Sugar transport</keyword>
<dbReference type="InterPro" id="IPR050107">
    <property type="entry name" value="ABC_carbohydrate_import_ATPase"/>
</dbReference>
<keyword evidence="8 12" id="KW-0067">ATP-binding</keyword>
<keyword evidence="4" id="KW-1003">Cell membrane</keyword>
<dbReference type="FunFam" id="3.40.50.300:FF:000127">
    <property type="entry name" value="Ribose import ATP-binding protein RbsA"/>
    <property type="match status" value="1"/>
</dbReference>
<keyword evidence="13" id="KW-1185">Reference proteome</keyword>